<evidence type="ECO:0000259" key="2">
    <source>
        <dbReference type="SMART" id="SM00382"/>
    </source>
</evidence>
<dbReference type="PANTHER" id="PTHR46411">
    <property type="entry name" value="FAMILY ATPASE, PUTATIVE-RELATED"/>
    <property type="match status" value="1"/>
</dbReference>
<dbReference type="GO" id="GO:0016887">
    <property type="term" value="F:ATP hydrolysis activity"/>
    <property type="evidence" value="ECO:0007669"/>
    <property type="project" value="InterPro"/>
</dbReference>
<dbReference type="SMART" id="SM00382">
    <property type="entry name" value="AAA"/>
    <property type="match status" value="1"/>
</dbReference>
<evidence type="ECO:0000313" key="4">
    <source>
        <dbReference type="Proteomes" id="UP001321749"/>
    </source>
</evidence>
<dbReference type="SUPFAM" id="SSF52540">
    <property type="entry name" value="P-loop containing nucleoside triphosphate hydrolases"/>
    <property type="match status" value="1"/>
</dbReference>
<proteinExistence type="predicted"/>
<dbReference type="InterPro" id="IPR003959">
    <property type="entry name" value="ATPase_AAA_core"/>
</dbReference>
<dbReference type="CDD" id="cd19481">
    <property type="entry name" value="RecA-like_protease"/>
    <property type="match status" value="1"/>
</dbReference>
<dbReference type="Pfam" id="PF22942">
    <property type="entry name" value="DUF7025"/>
    <property type="match status" value="1"/>
</dbReference>
<sequence length="731" mass="82510">MGLPSRSEVSETVYKWRYKLSHLGQTGEKTLSDFSSGSDVTATKGNAKPKSNPAANEIGQSASIKTFYEGPDSSGDRYDWVDYPPRQLSKSAAKAQSRVAIKVFKAKDLDKPVLSGRYSLRYHQIDVQNLLLVAALAEILKKQDVHLDVEETATFKHPFQPLFFGYSDIVAKHESLEDSEKSTLGPFLLLLIKLLDDVFAETWTKLRGLRENNLVSFKLAWTYFPKDTTLITWGHNCELLSKVNSTEYRTLHGQAVLVITGEVLRFDGKGFHWESHNTYIPQFAGNKLITDLSAYPIEFHQGADAVKEQFTARGKKMLDYQGLTYVNYTGVAIHSVGKEVERHNVDGRVLIDVVGYNKHHLTKGTREDEDPQTKKRRIAVARSEGTTTKKKVVVDLDGLEKANAPPSQHLSEEDQEKNRKALMALEEKEPHLMFMLPLIEGYALKNKMWVSFFVEDIRPMTWNDEAYDHLVYDEAQKDLVMSFVESHGHSRVRAMEDVIAGKGQGLVMLLSGPPGTGKTLTAEAVADRSKRPLFYLQAEDLGINAAALGANIKKVFQMATEWDAVILLDEADVFMAERHPQDIARNELVSIFLRELEYFRGIIFLTTNLYSTIDSAFRSRVSLHLVFKPLTPEARMSIWHKFLNRATAGKGKEKAEDDETPTELISDEDIKELAAWQLNGREIKTAVKMTRTWCDHKGYELTLSRLENGIKVTSPHATKSSQDVDTSLYDE</sequence>
<dbReference type="GO" id="GO:0005524">
    <property type="term" value="F:ATP binding"/>
    <property type="evidence" value="ECO:0007669"/>
    <property type="project" value="InterPro"/>
</dbReference>
<dbReference type="InterPro" id="IPR003593">
    <property type="entry name" value="AAA+_ATPase"/>
</dbReference>
<feature type="compositionally biased region" description="Polar residues" evidence="1">
    <location>
        <begin position="31"/>
        <end position="44"/>
    </location>
</feature>
<organism evidence="3 4">
    <name type="scientific">Cladorrhinum samala</name>
    <dbReference type="NCBI Taxonomy" id="585594"/>
    <lineage>
        <taxon>Eukaryota</taxon>
        <taxon>Fungi</taxon>
        <taxon>Dikarya</taxon>
        <taxon>Ascomycota</taxon>
        <taxon>Pezizomycotina</taxon>
        <taxon>Sordariomycetes</taxon>
        <taxon>Sordariomycetidae</taxon>
        <taxon>Sordariales</taxon>
        <taxon>Podosporaceae</taxon>
        <taxon>Cladorrhinum</taxon>
    </lineage>
</organism>
<keyword evidence="3" id="KW-0645">Protease</keyword>
<dbReference type="AlphaFoldDB" id="A0AAV9HPP8"/>
<keyword evidence="4" id="KW-1185">Reference proteome</keyword>
<reference evidence="3" key="1">
    <citation type="journal article" date="2023" name="Mol. Phylogenet. Evol.">
        <title>Genome-scale phylogeny and comparative genomics of the fungal order Sordariales.</title>
        <authorList>
            <person name="Hensen N."/>
            <person name="Bonometti L."/>
            <person name="Westerberg I."/>
            <person name="Brannstrom I.O."/>
            <person name="Guillou S."/>
            <person name="Cros-Aarteil S."/>
            <person name="Calhoun S."/>
            <person name="Haridas S."/>
            <person name="Kuo A."/>
            <person name="Mondo S."/>
            <person name="Pangilinan J."/>
            <person name="Riley R."/>
            <person name="LaButti K."/>
            <person name="Andreopoulos B."/>
            <person name="Lipzen A."/>
            <person name="Chen C."/>
            <person name="Yan M."/>
            <person name="Daum C."/>
            <person name="Ng V."/>
            <person name="Clum A."/>
            <person name="Steindorff A."/>
            <person name="Ohm R.A."/>
            <person name="Martin F."/>
            <person name="Silar P."/>
            <person name="Natvig D.O."/>
            <person name="Lalanne C."/>
            <person name="Gautier V."/>
            <person name="Ament-Velasquez S.L."/>
            <person name="Kruys A."/>
            <person name="Hutchinson M.I."/>
            <person name="Powell A.J."/>
            <person name="Barry K."/>
            <person name="Miller A.N."/>
            <person name="Grigoriev I.V."/>
            <person name="Debuchy R."/>
            <person name="Gladieux P."/>
            <person name="Hiltunen Thoren M."/>
            <person name="Johannesson H."/>
        </authorList>
    </citation>
    <scope>NUCLEOTIDE SEQUENCE</scope>
    <source>
        <strain evidence="3">PSN324</strain>
    </source>
</reference>
<comment type="caution">
    <text evidence="3">The sequence shown here is derived from an EMBL/GenBank/DDBJ whole genome shotgun (WGS) entry which is preliminary data.</text>
</comment>
<feature type="domain" description="AAA+ ATPase" evidence="2">
    <location>
        <begin position="504"/>
        <end position="631"/>
    </location>
</feature>
<feature type="region of interest" description="Disordered" evidence="1">
    <location>
        <begin position="712"/>
        <end position="731"/>
    </location>
</feature>
<feature type="region of interest" description="Disordered" evidence="1">
    <location>
        <begin position="31"/>
        <end position="59"/>
    </location>
</feature>
<feature type="compositionally biased region" description="Polar residues" evidence="1">
    <location>
        <begin position="715"/>
        <end position="725"/>
    </location>
</feature>
<dbReference type="Proteomes" id="UP001321749">
    <property type="component" value="Unassembled WGS sequence"/>
</dbReference>
<dbReference type="Gene3D" id="3.40.50.300">
    <property type="entry name" value="P-loop containing nucleotide triphosphate hydrolases"/>
    <property type="match status" value="1"/>
</dbReference>
<evidence type="ECO:0000256" key="1">
    <source>
        <dbReference type="SAM" id="MobiDB-lite"/>
    </source>
</evidence>
<dbReference type="Pfam" id="PF00004">
    <property type="entry name" value="AAA"/>
    <property type="match status" value="1"/>
</dbReference>
<reference evidence="3" key="2">
    <citation type="submission" date="2023-06" db="EMBL/GenBank/DDBJ databases">
        <authorList>
            <consortium name="Lawrence Berkeley National Laboratory"/>
            <person name="Mondo S.J."/>
            <person name="Hensen N."/>
            <person name="Bonometti L."/>
            <person name="Westerberg I."/>
            <person name="Brannstrom I.O."/>
            <person name="Guillou S."/>
            <person name="Cros-Aarteil S."/>
            <person name="Calhoun S."/>
            <person name="Haridas S."/>
            <person name="Kuo A."/>
            <person name="Pangilinan J."/>
            <person name="Riley R."/>
            <person name="Labutti K."/>
            <person name="Andreopoulos B."/>
            <person name="Lipzen A."/>
            <person name="Chen C."/>
            <person name="Yanf M."/>
            <person name="Daum C."/>
            <person name="Ng V."/>
            <person name="Clum A."/>
            <person name="Steindorff A."/>
            <person name="Ohm R."/>
            <person name="Martin F."/>
            <person name="Silar P."/>
            <person name="Natvig D."/>
            <person name="Lalanne C."/>
            <person name="Gautier V."/>
            <person name="Ament-Velasquez S.L."/>
            <person name="Kruys A."/>
            <person name="Hutchinson M.I."/>
            <person name="Powell A.J."/>
            <person name="Barry K."/>
            <person name="Miller A.N."/>
            <person name="Grigoriev I.V."/>
            <person name="Debuchy R."/>
            <person name="Gladieux P."/>
            <person name="Thoren M.H."/>
            <person name="Johannesson H."/>
        </authorList>
    </citation>
    <scope>NUCLEOTIDE SEQUENCE</scope>
    <source>
        <strain evidence="3">PSN324</strain>
    </source>
</reference>
<keyword evidence="3" id="KW-0482">Metalloprotease</keyword>
<protein>
    <submittedName>
        <fullName evidence="3">ATP-dependent zinc metalloprotease YME1L1</fullName>
    </submittedName>
</protein>
<name>A0AAV9HPP8_9PEZI</name>
<dbReference type="InterPro" id="IPR027417">
    <property type="entry name" value="P-loop_NTPase"/>
</dbReference>
<dbReference type="GO" id="GO:0008237">
    <property type="term" value="F:metallopeptidase activity"/>
    <property type="evidence" value="ECO:0007669"/>
    <property type="project" value="UniProtKB-KW"/>
</dbReference>
<dbReference type="EMBL" id="MU864966">
    <property type="protein sequence ID" value="KAK4462858.1"/>
    <property type="molecule type" value="Genomic_DNA"/>
</dbReference>
<accession>A0AAV9HPP8</accession>
<gene>
    <name evidence="3" type="ORF">QBC42DRAFT_223991</name>
</gene>
<keyword evidence="3" id="KW-0378">Hydrolase</keyword>
<dbReference type="InterPro" id="IPR054289">
    <property type="entry name" value="DUF7025"/>
</dbReference>
<evidence type="ECO:0000313" key="3">
    <source>
        <dbReference type="EMBL" id="KAK4462858.1"/>
    </source>
</evidence>
<dbReference type="PANTHER" id="PTHR46411:SF3">
    <property type="entry name" value="AAA+ ATPASE DOMAIN-CONTAINING PROTEIN"/>
    <property type="match status" value="1"/>
</dbReference>